<comment type="catalytic activity">
    <reaction evidence="7">
        <text>5-phospho-alpha-D-ribose 1-diphosphate + nicotinate + ATP + H2O = nicotinate beta-D-ribonucleotide + ADP + phosphate + diphosphate</text>
        <dbReference type="Rhea" id="RHEA:36163"/>
        <dbReference type="ChEBI" id="CHEBI:15377"/>
        <dbReference type="ChEBI" id="CHEBI:30616"/>
        <dbReference type="ChEBI" id="CHEBI:32544"/>
        <dbReference type="ChEBI" id="CHEBI:33019"/>
        <dbReference type="ChEBI" id="CHEBI:43474"/>
        <dbReference type="ChEBI" id="CHEBI:57502"/>
        <dbReference type="ChEBI" id="CHEBI:58017"/>
        <dbReference type="ChEBI" id="CHEBI:456216"/>
        <dbReference type="EC" id="6.3.4.21"/>
    </reaction>
</comment>
<accession>T1C4D4</accession>
<gene>
    <name evidence="9" type="ORF">B1A_00979</name>
</gene>
<feature type="domain" description="Nicotinate/nicotinamide phosphoribosyltransferase" evidence="8">
    <location>
        <begin position="8"/>
        <end position="154"/>
    </location>
</feature>
<evidence type="ECO:0000256" key="1">
    <source>
        <dbReference type="ARBA" id="ARBA00004952"/>
    </source>
</evidence>
<comment type="caution">
    <text evidence="9">The sequence shown here is derived from an EMBL/GenBank/DDBJ whole genome shotgun (WGS) entry which is preliminary data.</text>
</comment>
<keyword evidence="9" id="KW-0328">Glycosyltransferase</keyword>
<dbReference type="AlphaFoldDB" id="T1C4D4"/>
<evidence type="ECO:0000256" key="2">
    <source>
        <dbReference type="ARBA" id="ARBA00010897"/>
    </source>
</evidence>
<evidence type="ECO:0000313" key="9">
    <source>
        <dbReference type="EMBL" id="EQD80351.1"/>
    </source>
</evidence>
<dbReference type="InterPro" id="IPR036068">
    <property type="entry name" value="Nicotinate_pribotase-like_C"/>
</dbReference>
<evidence type="ECO:0000256" key="4">
    <source>
        <dbReference type="ARBA" id="ARBA00022553"/>
    </source>
</evidence>
<reference evidence="9" key="1">
    <citation type="submission" date="2013-08" db="EMBL/GenBank/DDBJ databases">
        <authorList>
            <person name="Mendez C."/>
            <person name="Richter M."/>
            <person name="Ferrer M."/>
            <person name="Sanchez J."/>
        </authorList>
    </citation>
    <scope>NUCLEOTIDE SEQUENCE</scope>
</reference>
<proteinExistence type="inferred from homology"/>
<evidence type="ECO:0000256" key="3">
    <source>
        <dbReference type="ARBA" id="ARBA00013236"/>
    </source>
</evidence>
<organism evidence="9">
    <name type="scientific">mine drainage metagenome</name>
    <dbReference type="NCBI Taxonomy" id="410659"/>
    <lineage>
        <taxon>unclassified sequences</taxon>
        <taxon>metagenomes</taxon>
        <taxon>ecological metagenomes</taxon>
    </lineage>
</organism>
<feature type="non-terminal residue" evidence="9">
    <location>
        <position position="219"/>
    </location>
</feature>
<sequence length="219" mass="23605">KLARSSRLVGLGGTSNVAGAIRYGLRPSGTMAHSFVQAHSDETDAFRAYARVFKEATVLLVDTYDTPRGIERAIQVAQEMRTQGTELRGIRLDSGDLGTLSALARRHLDEAGFPAMTIFVSGGLDEYKIHDLIERQQAPIDGFGVGTSLGAAGGAPTLDTVYKLVSYDGRPVRKTSTGKATWPAAKQIWRDHDWSKDVIALADEVASASSQEPLLETVM</sequence>
<dbReference type="GO" id="GO:0016757">
    <property type="term" value="F:glycosyltransferase activity"/>
    <property type="evidence" value="ECO:0007669"/>
    <property type="project" value="UniProtKB-KW"/>
</dbReference>
<dbReference type="InterPro" id="IPR007229">
    <property type="entry name" value="Nic_PRibTrfase-Fam"/>
</dbReference>
<name>T1C4D4_9ZZZZ</name>
<evidence type="ECO:0000256" key="7">
    <source>
        <dbReference type="ARBA" id="ARBA00048668"/>
    </source>
</evidence>
<dbReference type="InterPro" id="IPR041525">
    <property type="entry name" value="N/Namide_PRibTrfase"/>
</dbReference>
<keyword evidence="6" id="KW-0662">Pyridine nucleotide biosynthesis</keyword>
<comment type="similarity">
    <text evidence="2">Belongs to the NAPRTase family.</text>
</comment>
<reference evidence="9" key="2">
    <citation type="journal article" date="2014" name="ISME J.">
        <title>Microbial stratification in low pH oxic and suboxic macroscopic growths along an acid mine drainage.</title>
        <authorList>
            <person name="Mendez-Garcia C."/>
            <person name="Mesa V."/>
            <person name="Sprenger R.R."/>
            <person name="Richter M."/>
            <person name="Diez M.S."/>
            <person name="Solano J."/>
            <person name="Bargiela R."/>
            <person name="Golyshina O.V."/>
            <person name="Manteca A."/>
            <person name="Ramos J.L."/>
            <person name="Gallego J.R."/>
            <person name="Llorente I."/>
            <person name="Martins Dos Santos V.A."/>
            <person name="Jensen O.N."/>
            <person name="Pelaez A.I."/>
            <person name="Sanchez J."/>
            <person name="Ferrer M."/>
        </authorList>
    </citation>
    <scope>NUCLEOTIDE SEQUENCE</scope>
</reference>
<dbReference type="PANTHER" id="PTHR11098:SF1">
    <property type="entry name" value="NICOTINATE PHOSPHORIBOSYLTRANSFERASE"/>
    <property type="match status" value="1"/>
</dbReference>
<dbReference type="Pfam" id="PF04095">
    <property type="entry name" value="NAPRTase"/>
    <property type="match status" value="1"/>
</dbReference>
<keyword evidence="5 9" id="KW-0436">Ligase</keyword>
<keyword evidence="9" id="KW-0808">Transferase</keyword>
<dbReference type="SUPFAM" id="SSF51690">
    <property type="entry name" value="Nicotinate/Quinolinate PRTase C-terminal domain-like"/>
    <property type="match status" value="1"/>
</dbReference>
<dbReference type="EC" id="6.3.4.21" evidence="3"/>
<dbReference type="GO" id="GO:0005829">
    <property type="term" value="C:cytosol"/>
    <property type="evidence" value="ECO:0007669"/>
    <property type="project" value="TreeGrafter"/>
</dbReference>
<evidence type="ECO:0000256" key="5">
    <source>
        <dbReference type="ARBA" id="ARBA00022598"/>
    </source>
</evidence>
<protein>
    <recommendedName>
        <fullName evidence="3">nicotinate phosphoribosyltransferase</fullName>
        <ecNumber evidence="3">6.3.4.21</ecNumber>
    </recommendedName>
</protein>
<dbReference type="Gene3D" id="3.20.140.10">
    <property type="entry name" value="nicotinate phosphoribosyltransferase"/>
    <property type="match status" value="1"/>
</dbReference>
<dbReference type="EMBL" id="AUZX01000742">
    <property type="protein sequence ID" value="EQD80351.1"/>
    <property type="molecule type" value="Genomic_DNA"/>
</dbReference>
<dbReference type="GO" id="GO:0034355">
    <property type="term" value="P:NAD+ biosynthetic process via the salvage pathway"/>
    <property type="evidence" value="ECO:0007669"/>
    <property type="project" value="TreeGrafter"/>
</dbReference>
<dbReference type="GO" id="GO:0004516">
    <property type="term" value="F:nicotinate phosphoribosyltransferase activity"/>
    <property type="evidence" value="ECO:0007669"/>
    <property type="project" value="UniProtKB-EC"/>
</dbReference>
<dbReference type="InterPro" id="IPR013785">
    <property type="entry name" value="Aldolase_TIM"/>
</dbReference>
<feature type="non-terminal residue" evidence="9">
    <location>
        <position position="1"/>
    </location>
</feature>
<keyword evidence="4" id="KW-0597">Phosphoprotein</keyword>
<evidence type="ECO:0000256" key="6">
    <source>
        <dbReference type="ARBA" id="ARBA00022642"/>
    </source>
</evidence>
<dbReference type="PANTHER" id="PTHR11098">
    <property type="entry name" value="NICOTINATE PHOSPHORIBOSYLTRANSFERASE"/>
    <property type="match status" value="1"/>
</dbReference>
<dbReference type="UniPathway" id="UPA00253">
    <property type="reaction ID" value="UER00457"/>
</dbReference>
<comment type="pathway">
    <text evidence="1">Cofactor biosynthesis; NAD(+) biosynthesis; nicotinate D-ribonucleotide from nicotinate: step 1/1.</text>
</comment>
<evidence type="ECO:0000259" key="8">
    <source>
        <dbReference type="Pfam" id="PF04095"/>
    </source>
</evidence>
<dbReference type="Gene3D" id="3.20.20.70">
    <property type="entry name" value="Aldolase class I"/>
    <property type="match status" value="1"/>
</dbReference>